<proteinExistence type="predicted"/>
<reference evidence="5" key="1">
    <citation type="journal article" date="2019" name="Int. J. Syst. Evol. Microbiol.">
        <title>The Global Catalogue of Microorganisms (GCM) 10K type strain sequencing project: providing services to taxonomists for standard genome sequencing and annotation.</title>
        <authorList>
            <consortium name="The Broad Institute Genomics Platform"/>
            <consortium name="The Broad Institute Genome Sequencing Center for Infectious Disease"/>
            <person name="Wu L."/>
            <person name="Ma J."/>
        </authorList>
    </citation>
    <scope>NUCLEOTIDE SEQUENCE [LARGE SCALE GENOMIC DNA]</scope>
    <source>
        <strain evidence="5">JCM 18283</strain>
    </source>
</reference>
<evidence type="ECO:0000259" key="3">
    <source>
        <dbReference type="Pfam" id="PF13568"/>
    </source>
</evidence>
<dbReference type="EMBL" id="BAABJI010000002">
    <property type="protein sequence ID" value="GAA4911743.1"/>
    <property type="molecule type" value="Genomic_DNA"/>
</dbReference>
<sequence>MDQERDKKLDEFFHKAMQEPDEVNFREDDWGQMEEMLDRQRKPLVMWMRVAGGIAAMLLIAFCMWWLMPDKNKNEKQNTARVKINKPMQDEREKSEAPLVELNGDSVAGLSVRGGTAAGTQHRRKSSYPAATPFKQMAGTVKSGDTASAPQNIDQIASNNSQRSVIEGVDTTAQEGVVAANNTDTAITGREEKKNSIAKPERVARKPVFAVSVLAAPDVNGIGSFGEGKMGLNAGVLLSMRLGSRLTVTTGAAYAYKPYATNFSNYRTAYRFEVNPTRVMADCRVLDIPLNIDYMVYSKKRNSMSFGVGLSSWFMLNEKYSFTYPGNYTGPASYSVSNQNQHILGVLNLQATYHRQLNNKVGVAIQPFMKVPLTNIGYSEVRLRSLGIAAGLTWNLSP</sequence>
<accession>A0ABP9FR04</accession>
<keyword evidence="2" id="KW-1133">Transmembrane helix</keyword>
<feature type="region of interest" description="Disordered" evidence="1">
    <location>
        <begin position="140"/>
        <end position="161"/>
    </location>
</feature>
<gene>
    <name evidence="4" type="ORF">GCM10023313_13370</name>
</gene>
<dbReference type="Proteomes" id="UP001501436">
    <property type="component" value="Unassembled WGS sequence"/>
</dbReference>
<dbReference type="Pfam" id="PF13568">
    <property type="entry name" value="OMP_b-brl_2"/>
    <property type="match status" value="1"/>
</dbReference>
<keyword evidence="5" id="KW-1185">Reference proteome</keyword>
<evidence type="ECO:0000256" key="2">
    <source>
        <dbReference type="SAM" id="Phobius"/>
    </source>
</evidence>
<feature type="domain" description="Outer membrane protein beta-barrel" evidence="3">
    <location>
        <begin position="229"/>
        <end position="341"/>
    </location>
</feature>
<name>A0ABP9FR04_9SPHI</name>
<dbReference type="RefSeq" id="WP_345330194.1">
    <property type="nucleotide sequence ID" value="NZ_BAABJI010000002.1"/>
</dbReference>
<evidence type="ECO:0000313" key="4">
    <source>
        <dbReference type="EMBL" id="GAA4911743.1"/>
    </source>
</evidence>
<protein>
    <recommendedName>
        <fullName evidence="3">Outer membrane protein beta-barrel domain-containing protein</fullName>
    </recommendedName>
</protein>
<keyword evidence="2" id="KW-0472">Membrane</keyword>
<comment type="caution">
    <text evidence="4">The sequence shown here is derived from an EMBL/GenBank/DDBJ whole genome shotgun (WGS) entry which is preliminary data.</text>
</comment>
<organism evidence="4 5">
    <name type="scientific">Mucilaginibacter defluvii</name>
    <dbReference type="NCBI Taxonomy" id="1196019"/>
    <lineage>
        <taxon>Bacteria</taxon>
        <taxon>Pseudomonadati</taxon>
        <taxon>Bacteroidota</taxon>
        <taxon>Sphingobacteriia</taxon>
        <taxon>Sphingobacteriales</taxon>
        <taxon>Sphingobacteriaceae</taxon>
        <taxon>Mucilaginibacter</taxon>
    </lineage>
</organism>
<keyword evidence="2" id="KW-0812">Transmembrane</keyword>
<evidence type="ECO:0000313" key="5">
    <source>
        <dbReference type="Proteomes" id="UP001501436"/>
    </source>
</evidence>
<feature type="transmembrane region" description="Helical" evidence="2">
    <location>
        <begin position="46"/>
        <end position="68"/>
    </location>
</feature>
<feature type="compositionally biased region" description="Polar residues" evidence="1">
    <location>
        <begin position="143"/>
        <end position="161"/>
    </location>
</feature>
<dbReference type="InterPro" id="IPR025665">
    <property type="entry name" value="Beta-barrel_OMP_2"/>
</dbReference>
<evidence type="ECO:0000256" key="1">
    <source>
        <dbReference type="SAM" id="MobiDB-lite"/>
    </source>
</evidence>